<dbReference type="InterPro" id="IPR036736">
    <property type="entry name" value="ACP-like_sf"/>
</dbReference>
<dbReference type="PROSITE" id="PS00455">
    <property type="entry name" value="AMP_BINDING"/>
    <property type="match status" value="2"/>
</dbReference>
<gene>
    <name evidence="5" type="ORF">KXQ929_LOCUS30248</name>
</gene>
<keyword evidence="3" id="KW-0436">Ligase</keyword>
<dbReference type="GO" id="GO:0009366">
    <property type="term" value="C:enterobactin synthetase complex"/>
    <property type="evidence" value="ECO:0007669"/>
    <property type="project" value="TreeGrafter"/>
</dbReference>
<dbReference type="GO" id="GO:0047527">
    <property type="term" value="F:2,3-dihydroxybenzoate-serine ligase activity"/>
    <property type="evidence" value="ECO:0007669"/>
    <property type="project" value="TreeGrafter"/>
</dbReference>
<evidence type="ECO:0000313" key="5">
    <source>
        <dbReference type="EMBL" id="CAF4030384.1"/>
    </source>
</evidence>
<dbReference type="InterPro" id="IPR000873">
    <property type="entry name" value="AMP-dep_synth/lig_dom"/>
</dbReference>
<evidence type="ECO:0000259" key="4">
    <source>
        <dbReference type="PROSITE" id="PS50075"/>
    </source>
</evidence>
<dbReference type="GO" id="GO:0043041">
    <property type="term" value="P:amino acid activation for nonribosomal peptide biosynthetic process"/>
    <property type="evidence" value="ECO:0007669"/>
    <property type="project" value="TreeGrafter"/>
</dbReference>
<dbReference type="FunFam" id="3.30.300.30:FF:000015">
    <property type="entry name" value="Nonribosomal peptide synthase SidD"/>
    <property type="match status" value="2"/>
</dbReference>
<dbReference type="Gene3D" id="3.40.50.12780">
    <property type="entry name" value="N-terminal domain of ligase-like"/>
    <property type="match status" value="2"/>
</dbReference>
<name>A0A819Q776_9BILA</name>
<feature type="domain" description="Carrier" evidence="4">
    <location>
        <begin position="1446"/>
        <end position="1526"/>
    </location>
</feature>
<organism evidence="5 6">
    <name type="scientific">Adineta steineri</name>
    <dbReference type="NCBI Taxonomy" id="433720"/>
    <lineage>
        <taxon>Eukaryota</taxon>
        <taxon>Metazoa</taxon>
        <taxon>Spiralia</taxon>
        <taxon>Gnathifera</taxon>
        <taxon>Rotifera</taxon>
        <taxon>Eurotatoria</taxon>
        <taxon>Bdelloidea</taxon>
        <taxon>Adinetida</taxon>
        <taxon>Adinetidae</taxon>
        <taxon>Adineta</taxon>
    </lineage>
</organism>
<feature type="non-terminal residue" evidence="5">
    <location>
        <position position="3449"/>
    </location>
</feature>
<dbReference type="InterPro" id="IPR042099">
    <property type="entry name" value="ANL_N_sf"/>
</dbReference>
<dbReference type="SUPFAM" id="SSF47336">
    <property type="entry name" value="ACP-like"/>
    <property type="match status" value="2"/>
</dbReference>
<proteinExistence type="predicted"/>
<dbReference type="SUPFAM" id="SSF52777">
    <property type="entry name" value="CoA-dependent acyltransferases"/>
    <property type="match status" value="10"/>
</dbReference>
<dbReference type="PROSITE" id="PS50075">
    <property type="entry name" value="CARRIER"/>
    <property type="match status" value="2"/>
</dbReference>
<dbReference type="InterPro" id="IPR045851">
    <property type="entry name" value="AMP-bd_C_sf"/>
</dbReference>
<dbReference type="Gene3D" id="3.30.559.10">
    <property type="entry name" value="Chloramphenicol acetyltransferase-like domain"/>
    <property type="match status" value="5"/>
</dbReference>
<evidence type="ECO:0000256" key="3">
    <source>
        <dbReference type="ARBA" id="ARBA00022598"/>
    </source>
</evidence>
<dbReference type="CDD" id="cd05930">
    <property type="entry name" value="A_NRPS"/>
    <property type="match status" value="2"/>
</dbReference>
<dbReference type="GO" id="GO:0031177">
    <property type="term" value="F:phosphopantetheine binding"/>
    <property type="evidence" value="ECO:0007669"/>
    <property type="project" value="TreeGrafter"/>
</dbReference>
<accession>A0A819Q776</accession>
<dbReference type="GO" id="GO:0009239">
    <property type="term" value="P:enterobactin biosynthetic process"/>
    <property type="evidence" value="ECO:0007669"/>
    <property type="project" value="TreeGrafter"/>
</dbReference>
<keyword evidence="2" id="KW-0597">Phosphoprotein</keyword>
<dbReference type="InterPro" id="IPR020845">
    <property type="entry name" value="AMP-binding_CS"/>
</dbReference>
<feature type="non-terminal residue" evidence="5">
    <location>
        <position position="1"/>
    </location>
</feature>
<dbReference type="InterPro" id="IPR001242">
    <property type="entry name" value="Condensation_dom"/>
</dbReference>
<reference evidence="5" key="1">
    <citation type="submission" date="2021-02" db="EMBL/GenBank/DDBJ databases">
        <authorList>
            <person name="Nowell W R."/>
        </authorList>
    </citation>
    <scope>NUCLEOTIDE SEQUENCE</scope>
</reference>
<sequence>NILRTVLYINDTNGNIIQHCLDANIILNDDHMKSYGFTVVNIHNDHHHHMNEVIEGILNQADLFDLSKGRVVRFHTLHHCHQSQDDISCENDDLLSENDHILISIHHACFDGASTSIFLRDLSLAYLSDESLPMGENALNYIDYSVHEHIMDMTLSQEFWQLELKGGNLARQLSLPVDRQRSSTNQQRSGLASIAEITFDNELCTSFLNYASSHHLTLFQLGLSIFYVFLFKLTHGETDLCIGSINANRYRSELVNMIGMFVSTLPYRLEIGSDWSFDELVQHVREKCLLVLEHSHYPLQHILGDNRINQSNVSFLEMMFDFISLSKDVNYLPLDGVNLEEVSLRESYEMAKFDFSLTFVYNPLSEDKRLSYRFVCSHDLFEKSTIWKIAQRFQYTFEQLFQTQPSNIPVMDVDSSINKVSLVLPKETEEMELVVLRRLKNIVNEAPASFAQARIWLDERTRFDPDKPQIAIYNMPFVYRLQPGHTLSITQLHHALQRTANKHPSLHTSLHFDINKNLLMQRVITHEDKNNRNISMFSIIETTYETDEQLNQILHDEKRNPQLFDLSQGLVFRCHLVYHKRISSHDLLSGKDILIFNFHHAQFDFPSMNIFLHDLNQAYTTDQLLYDDNTNLRYLDYAVIEQQMSMTGASMFWLDVLHHCKLDQSLSLPFDRYRLANEHRTGRGTSISFDFGQDLSHDFLLHASSNNISLEYLALATYYVFLFKLTNGEKDICIGINTHGRYRDELNSIIGMFVNAIPLRCQLNPHLSFHKLAKHIRDIMINCIKYSYFPLQRILNQHSNISNPVFLDTSFEFISSMAKDEKNEIMIGDSRFSLLPYSIKISEDEVMSKFDFILSFQHDLNLNEFSCTINASLDLFKVETVCVIAQRLQTMLHQQFTSFDCIADRSIYELSFILPNEQYLMQSLNNTQISFSSSLTCIHHEFVYQVMKHPQKLAVELDEQSLTYCELLYYAQVLSLTLLNEYHVSPGEIVCQCVERSLSMVIGIMGIEMAGGVYCPLSPRDPQHRLHALTLQTESRFVLVHDSTKSKFDYGIVLLSIDSILTDRETDSKIYVNWLSNVSVIPDNIAYIIFTSGSTGIPKSAQLRHRNFTRSIQSLVHVDIFNKNDTIIQMARCSFDLHVQEILGALIIGATVVMLHPRGNVDFKYLSTIMENKQITFLYSVPTLLALFFNFIKDNKTIDIMQYLRSLCTGGERCSVQLVELLESIIKNDCSIWNLCGPAETTLQSLFHRVNSEVDTETIPLGRPLPNYSCSVEDNFGLPVFIGQEGEILMRGVGIFAGYLGRDDLTEKALVEIDGQLFYRTGDLVIMDNNGLLHYQGRKDHQIKLHGQRIELGEIERCLLNITSISACVVMKWNDDYLVAYVQSSDIDGEQLRQHCQSHLPPHMVPSIFVILDKLPLNQNGKIDRKQLPSPDFSLSTLLSSDKSDTPLNQFEEHILTIWCQVLHSNQNHISRTTSFFSVGGHSLLFIELYHHYQSVFNFDAHTLSIAPFLQQPTIFQHSQLLQTVIMNNIKATQWYTLHINEGIASFTQERIFLDEQIRFSTDIAIYNELLTLQIVQGSLSFNRLLQAFRYVLNKHKVLRTSLIFNNDDGILKQCTTDIHKTFTITMNQTFGNENQLRNIIYQTTINPSLFNLSTGHVFHAEIVKHQTSSNENENDSNEFITDSDVLLIAFHHAAFDRASRSIFFNDLCSAYNTNVIPIEDDDESLQYIDYSIHERLIDMTTSREFWCLQLEEYNLESQLLLPVDRHRSSNDHRSSSACITQISFDNEISQSFLDYASINHVTPFQLGLSILYAFLFKLTHGENDLCISCLNVNRYRNELQNIMGMFVSTLPYRGQLDLQWSFDELVKYVREKCLSILEHSHYPLQHILTNLHINQSNISFLEAMYDFITISSRSDELSLDGAGLKQVSFERSFEVAKFDFMLMFVYNPILENNRLSFRLTCSHDLFDEITVRNIGRKLEYCFQQLFSSNEISNQIDTCFTSVSKLDLILLDETQEMENVIFCRQSHIINEASASFAQIRLWHNECVHFTPHISQVPIYNMPFVYHLHSHHTLSIPHLRQALQLIVTKHKSLRTSLIFYVENNRHLQRIIDMNDNNGQLFTFIENTYETQEQLNDIIHKEKCNPQFFDAAQGLVFRCHLVYYKQISSNHLLSHKDVLIFNFHHCVFDYPSMNIFLHDLDQAYTTGQLSYDDNTNLRYLDYAVIEQQMSMTGASMFWLDTLHNCKLDQSLSLPFDRYRLSNEHRTGCGTSISFNFGQDLSHQFLTHASSNNMSLQHLIFAVYFIFLFKLTNGQTDLCIAMNINNNRYRDELKSIIGLFENVIPLRCQLDPHWSFHQLLEHIQEITTNSMKYSYFPLQRILNQHPYVSKHAFLDTSLKFISNKNYTPVVIGDSQIVPSNSPFNINEDDILSASDFSLSIYHDMNMNQLSCTINASLDLFNRETLEKISQRFHFILQQLSTSVIDSRINKPIYELSLILSNEQYLMQSLNNTQISFSSPLTCIHHEFVHQVMKHPQKLAVELDEQSLTYCELFAYVQILAVHLVDQYGVIPGEVISQCVERSLSMVIGIMAIEMAGGIYFPLSFRDPESRLHMLLQQTQSRLILSHYLTKNKFNDIITTLNIDSILVNNNLFQHINIDQLSSVHVTINSIAYIIFTSGSTGMPKGVRVRHRNFIQCIYSLMCIDSFTNNDTVIQMARCSFDNHVQEIIGSLIIGATIIMLHPRGTVELNYLAEVMRNKQITYMHSVPSLLRNFFTFLKQNHYLHVVKYIRSLCTIGEPCSIKLVNLILTNPTHHFTFWNWYGLTEATVACTFYPVNIIVNTDSIPIGRPLPNYRYLLLDNFLQFVTINQEGELFIGGVGVFAGYLGRDDLTQRALIEVDDEIFYRTGDLVRMIHNGFLYCDGRKDFQIKLHGQRIELGEIERCLLNITTISACVVMKWNDDYLVAYVQSSSPHVNEEQLRQHCQSHLPPHMIPSFFMILDKLPLNANGKVDRKSLPIPKTSFHSSDTNHYQHVEPSNELEIYIYSLWYQILRQTRISTNTNFFDIGGHSLLLIQLYQNYKMTLKIDTTKISISEFFRHTTIADHARLIHQSIDDPETYQKLLSTLRNMQEMSSQKHAHSISQENIILVADELSRYEPFPVTDIQLAYLVGREGVIELGHVSAFVYNEYDFSSTFNIGCLERALNYLIQRHEALRLIFPSHTEQIILKTTPYYTISIFNLDDLQSSQKHLIERREQLSHQVRPADQWPLFDFQITRFISDDGYNIRLHFGIDILIFDFWSMNLVLHELNQLYCNLNHNLVELKLSYRDYILAEEQWKHTTIYSNDRQYWINRLKSFPLGPDLPLQYLPNEINVQRHCNVATILDLSLCQKLRKRITDHGLTPAGFLASIYALVLGKWSENKHFALNLPVFNRLPIHPQVNQIVGDFTTIIPLE</sequence>
<dbReference type="Pfam" id="PF13193">
    <property type="entry name" value="AMP-binding_C"/>
    <property type="match status" value="2"/>
</dbReference>
<dbReference type="Gene3D" id="3.30.300.30">
    <property type="match status" value="2"/>
</dbReference>
<keyword evidence="1" id="KW-0596">Phosphopantetheine</keyword>
<evidence type="ECO:0000256" key="1">
    <source>
        <dbReference type="ARBA" id="ARBA00022450"/>
    </source>
</evidence>
<dbReference type="PANTHER" id="PTHR45527">
    <property type="entry name" value="NONRIBOSOMAL PEPTIDE SYNTHETASE"/>
    <property type="match status" value="1"/>
</dbReference>
<dbReference type="InterPro" id="IPR025110">
    <property type="entry name" value="AMP-bd_C"/>
</dbReference>
<dbReference type="GO" id="GO:0005829">
    <property type="term" value="C:cytosol"/>
    <property type="evidence" value="ECO:0007669"/>
    <property type="project" value="TreeGrafter"/>
</dbReference>
<protein>
    <recommendedName>
        <fullName evidence="4">Carrier domain-containing protein</fullName>
    </recommendedName>
</protein>
<dbReference type="NCBIfam" id="NF003417">
    <property type="entry name" value="PRK04813.1"/>
    <property type="match status" value="2"/>
</dbReference>
<dbReference type="Gene3D" id="1.10.1200.10">
    <property type="entry name" value="ACP-like"/>
    <property type="match status" value="2"/>
</dbReference>
<dbReference type="Proteomes" id="UP000663868">
    <property type="component" value="Unassembled WGS sequence"/>
</dbReference>
<dbReference type="InterPro" id="IPR009081">
    <property type="entry name" value="PP-bd_ACP"/>
</dbReference>
<dbReference type="EMBL" id="CAJOBB010003259">
    <property type="protein sequence ID" value="CAF4030384.1"/>
    <property type="molecule type" value="Genomic_DNA"/>
</dbReference>
<dbReference type="Pfam" id="PF00668">
    <property type="entry name" value="Condensation"/>
    <property type="match status" value="5"/>
</dbReference>
<dbReference type="PANTHER" id="PTHR45527:SF1">
    <property type="entry name" value="FATTY ACID SYNTHASE"/>
    <property type="match status" value="1"/>
</dbReference>
<dbReference type="SUPFAM" id="SSF56801">
    <property type="entry name" value="Acetyl-CoA synthetase-like"/>
    <property type="match status" value="2"/>
</dbReference>
<feature type="domain" description="Carrier" evidence="4">
    <location>
        <begin position="3031"/>
        <end position="3109"/>
    </location>
</feature>
<dbReference type="Pfam" id="PF00501">
    <property type="entry name" value="AMP-binding"/>
    <property type="match status" value="2"/>
</dbReference>
<dbReference type="Gene3D" id="3.30.559.30">
    <property type="entry name" value="Nonribosomal peptide synthetase, condensation domain"/>
    <property type="match status" value="5"/>
</dbReference>
<dbReference type="InterPro" id="IPR023213">
    <property type="entry name" value="CAT-like_dom_sf"/>
</dbReference>
<evidence type="ECO:0000256" key="2">
    <source>
        <dbReference type="ARBA" id="ARBA00022553"/>
    </source>
</evidence>
<comment type="caution">
    <text evidence="5">The sequence shown here is derived from an EMBL/GenBank/DDBJ whole genome shotgun (WGS) entry which is preliminary data.</text>
</comment>
<dbReference type="Pfam" id="PF00550">
    <property type="entry name" value="PP-binding"/>
    <property type="match status" value="2"/>
</dbReference>
<evidence type="ECO:0000313" key="6">
    <source>
        <dbReference type="Proteomes" id="UP000663868"/>
    </source>
</evidence>